<evidence type="ECO:0000313" key="4">
    <source>
        <dbReference type="Proteomes" id="UP001174136"/>
    </source>
</evidence>
<dbReference type="FunFam" id="3.10.20.90:FF:000115">
    <property type="entry name" value="tubulin-specific chaperone cofactor E-like protein"/>
    <property type="match status" value="1"/>
</dbReference>
<accession>A0AA47MJA4</accession>
<dbReference type="GO" id="GO:0005634">
    <property type="term" value="C:nucleus"/>
    <property type="evidence" value="ECO:0007669"/>
    <property type="project" value="TreeGrafter"/>
</dbReference>
<proteinExistence type="predicted"/>
<protein>
    <submittedName>
        <fullName evidence="3">Tubulin-specific chaperone cofactor E-like protein</fullName>
    </submittedName>
</protein>
<dbReference type="InterPro" id="IPR000626">
    <property type="entry name" value="Ubiquitin-like_dom"/>
</dbReference>
<dbReference type="PANTHER" id="PTHR10662">
    <property type="entry name" value="NUCLEAR RNA EXPORT FACTOR"/>
    <property type="match status" value="1"/>
</dbReference>
<dbReference type="InterPro" id="IPR047991">
    <property type="entry name" value="TBCEL_Ubl"/>
</dbReference>
<dbReference type="InterPro" id="IPR030217">
    <property type="entry name" value="NXF_fam"/>
</dbReference>
<dbReference type="SUPFAM" id="SSF52058">
    <property type="entry name" value="L domain-like"/>
    <property type="match status" value="1"/>
</dbReference>
<gene>
    <name evidence="3" type="primary">Tbcel_0</name>
    <name evidence="3" type="ORF">N1851_021871</name>
</gene>
<dbReference type="GO" id="GO:0003723">
    <property type="term" value="F:RNA binding"/>
    <property type="evidence" value="ECO:0007669"/>
    <property type="project" value="TreeGrafter"/>
</dbReference>
<name>A0AA47MJA4_MERPO</name>
<dbReference type="AlphaFoldDB" id="A0AA47MJA4"/>
<feature type="domain" description="Ubiquitin-like" evidence="2">
    <location>
        <begin position="517"/>
        <end position="613"/>
    </location>
</feature>
<dbReference type="CDD" id="cd17045">
    <property type="entry name" value="Ubl_TBCEL"/>
    <property type="match status" value="1"/>
</dbReference>
<dbReference type="FunFam" id="3.80.10.10:FF:000145">
    <property type="entry name" value="Tubulin-specific chaperone cofactor E-like protein"/>
    <property type="match status" value="1"/>
</dbReference>
<evidence type="ECO:0000256" key="1">
    <source>
        <dbReference type="SAM" id="MobiDB-lite"/>
    </source>
</evidence>
<reference evidence="3" key="1">
    <citation type="journal article" date="2023" name="Front. Mar. Sci.">
        <title>A new Merluccius polli reference genome to investigate the effects of global change in West African waters.</title>
        <authorList>
            <person name="Mateo J.L."/>
            <person name="Blanco-Fernandez C."/>
            <person name="Garcia-Vazquez E."/>
            <person name="Machado-Schiaffino G."/>
        </authorList>
    </citation>
    <scope>NUCLEOTIDE SEQUENCE</scope>
    <source>
        <strain evidence="3">C29</strain>
        <tissue evidence="3">Fin</tissue>
    </source>
</reference>
<dbReference type="GO" id="GO:0016973">
    <property type="term" value="P:poly(A)+ mRNA export from nucleus"/>
    <property type="evidence" value="ECO:0007669"/>
    <property type="project" value="TreeGrafter"/>
</dbReference>
<dbReference type="InterPro" id="IPR029071">
    <property type="entry name" value="Ubiquitin-like_domsf"/>
</dbReference>
<dbReference type="SUPFAM" id="SSF54236">
    <property type="entry name" value="Ubiquitin-like"/>
    <property type="match status" value="1"/>
</dbReference>
<dbReference type="Gene3D" id="3.80.10.10">
    <property type="entry name" value="Ribonuclease Inhibitor"/>
    <property type="match status" value="2"/>
</dbReference>
<sequence length="613" mass="69341">MSFLPDQGEAAMWDQAAKPTDHERGRTFMEAISEKYSPENFPYRRGPGMGVVVVPTVGPQGSPMKDRLNLPSILVLNGSGISRAGDQVEIAAFCAHVMELDLSHNTLQDWREISKIVSNIPNLDFLNLSFNPLAGVALGPGRGEAFCHVRRLVLNNTQVSWDTVFALTRDMPELEELFLCRNKYDSVPAATVPCPTLRLLHITDNSLQDWEEVRKFGSIFPSLDTLVMANNNLASIQDSGGVLKSLFPNLRSINLHNSGLNRWEDIEKLNFFPKLEEVRLQGIPLLQTYTNTERRSLMIAQLPSISSLNGSVVSAGEREDAERFFIRYHLGYPEEELPYRYHCLVTKYGKLEPLAEIDLRPRCRAQVEVHCEDKVVQTMEDCELIKRYRLNREGIKLVVELVRDAITSPTNRNNPISPEIKCLATLRYLATGKMQLCNADDLGISQPSFIRFPLDNQQLHRIKANFISCRYAGVVGAIDGTHIIIIAPSKDEDVFVNRKKVHSINTQIAFDATFNIIDVVAKAHKNTRNVVERGIGQMKRRFHVNVRLDQTVAELKKQLKEVVQLPTTHMRVYYIDKDVCSAFGPEEMKYSTRALHSYSIRDGDEILVVPKTK</sequence>
<dbReference type="PROSITE" id="PS50053">
    <property type="entry name" value="UBIQUITIN_2"/>
    <property type="match status" value="1"/>
</dbReference>
<dbReference type="InterPro" id="IPR032675">
    <property type="entry name" value="LRR_dom_sf"/>
</dbReference>
<organism evidence="3 4">
    <name type="scientific">Merluccius polli</name>
    <name type="common">Benguela hake</name>
    <name type="synonym">Merluccius cadenati</name>
    <dbReference type="NCBI Taxonomy" id="89951"/>
    <lineage>
        <taxon>Eukaryota</taxon>
        <taxon>Metazoa</taxon>
        <taxon>Chordata</taxon>
        <taxon>Craniata</taxon>
        <taxon>Vertebrata</taxon>
        <taxon>Euteleostomi</taxon>
        <taxon>Actinopterygii</taxon>
        <taxon>Neopterygii</taxon>
        <taxon>Teleostei</taxon>
        <taxon>Neoteleostei</taxon>
        <taxon>Acanthomorphata</taxon>
        <taxon>Zeiogadaria</taxon>
        <taxon>Gadariae</taxon>
        <taxon>Gadiformes</taxon>
        <taxon>Gadoidei</taxon>
        <taxon>Merlucciidae</taxon>
        <taxon>Merluccius</taxon>
    </lineage>
</organism>
<keyword evidence="4" id="KW-1185">Reference proteome</keyword>
<feature type="region of interest" description="Disordered" evidence="1">
    <location>
        <begin position="1"/>
        <end position="23"/>
    </location>
</feature>
<dbReference type="PANTHER" id="PTHR10662:SF22">
    <property type="entry name" value="NUCLEAR RNA EXPORT FACTOR 1"/>
    <property type="match status" value="1"/>
</dbReference>
<evidence type="ECO:0000313" key="3">
    <source>
        <dbReference type="EMBL" id="KAK0141130.1"/>
    </source>
</evidence>
<dbReference type="Gene3D" id="3.10.20.90">
    <property type="entry name" value="Phosphatidylinositol 3-kinase Catalytic Subunit, Chain A, domain 1"/>
    <property type="match status" value="1"/>
</dbReference>
<evidence type="ECO:0000259" key="2">
    <source>
        <dbReference type="PROSITE" id="PS50053"/>
    </source>
</evidence>
<comment type="caution">
    <text evidence="3">The sequence shown here is derived from an EMBL/GenBank/DDBJ whole genome shotgun (WGS) entry which is preliminary data.</text>
</comment>
<dbReference type="EMBL" id="JAOPHQ010003983">
    <property type="protein sequence ID" value="KAK0141130.1"/>
    <property type="molecule type" value="Genomic_DNA"/>
</dbReference>
<dbReference type="Pfam" id="PF14560">
    <property type="entry name" value="Ubiquitin_2"/>
    <property type="match status" value="1"/>
</dbReference>
<dbReference type="Proteomes" id="UP001174136">
    <property type="component" value="Unassembled WGS sequence"/>
</dbReference>